<gene>
    <name evidence="11" type="primary">pckG</name>
    <name evidence="14" type="ORF">EV684_113151</name>
</gene>
<comment type="catalytic activity">
    <reaction evidence="11">
        <text>oxaloacetate + GTP = phosphoenolpyruvate + GDP + CO2</text>
        <dbReference type="Rhea" id="RHEA:10388"/>
        <dbReference type="ChEBI" id="CHEBI:16452"/>
        <dbReference type="ChEBI" id="CHEBI:16526"/>
        <dbReference type="ChEBI" id="CHEBI:37565"/>
        <dbReference type="ChEBI" id="CHEBI:58189"/>
        <dbReference type="ChEBI" id="CHEBI:58702"/>
        <dbReference type="EC" id="4.1.1.32"/>
    </reaction>
</comment>
<feature type="active site" evidence="11">
    <location>
        <position position="279"/>
    </location>
</feature>
<name>A0A4R2M362_RUBGE</name>
<evidence type="ECO:0000313" key="14">
    <source>
        <dbReference type="EMBL" id="TCP00520.1"/>
    </source>
</evidence>
<feature type="binding site" evidence="11">
    <location>
        <position position="235"/>
    </location>
    <ligand>
        <name>Mn(2+)</name>
        <dbReference type="ChEBI" id="CHEBI:29035"/>
    </ligand>
</feature>
<feature type="binding site" evidence="11">
    <location>
        <position position="255"/>
    </location>
    <ligand>
        <name>Mn(2+)</name>
        <dbReference type="ChEBI" id="CHEBI:29035"/>
    </ligand>
</feature>
<dbReference type="InterPro" id="IPR008210">
    <property type="entry name" value="PEP_carboxykinase_N"/>
</dbReference>
<feature type="binding site" evidence="11">
    <location>
        <position position="431"/>
    </location>
    <ligand>
        <name>GTP</name>
        <dbReference type="ChEBI" id="CHEBI:37565"/>
    </ligand>
</feature>
<evidence type="ECO:0000256" key="11">
    <source>
        <dbReference type="HAMAP-Rule" id="MF_00452"/>
    </source>
</evidence>
<feature type="binding site" evidence="11">
    <location>
        <begin position="398"/>
        <end position="400"/>
    </location>
    <ligand>
        <name>substrate</name>
    </ligand>
</feature>
<comment type="caution">
    <text evidence="14">The sequence shown here is derived from an EMBL/GenBank/DDBJ whole genome shotgun (WGS) entry which is preliminary data.</text>
</comment>
<dbReference type="Pfam" id="PF17297">
    <property type="entry name" value="PEPCK_N"/>
    <property type="match status" value="1"/>
</dbReference>
<dbReference type="InterPro" id="IPR008209">
    <property type="entry name" value="PEP_carboxykinase_GTP"/>
</dbReference>
<dbReference type="Proteomes" id="UP000295106">
    <property type="component" value="Unassembled WGS sequence"/>
</dbReference>
<evidence type="ECO:0000256" key="8">
    <source>
        <dbReference type="ARBA" id="ARBA00023134"/>
    </source>
</evidence>
<dbReference type="GO" id="GO:0046327">
    <property type="term" value="P:glycerol biosynthetic process from pyruvate"/>
    <property type="evidence" value="ECO:0007669"/>
    <property type="project" value="TreeGrafter"/>
</dbReference>
<keyword evidence="10 11" id="KW-0456">Lyase</keyword>
<accession>A0A4R2M362</accession>
<dbReference type="EC" id="4.1.1.32" evidence="11"/>
<feature type="domain" description="Phosphoenolpyruvate carboxykinase GTP-utilising N-terminal" evidence="13">
    <location>
        <begin position="24"/>
        <end position="247"/>
    </location>
</feature>
<feature type="binding site" evidence="11">
    <location>
        <begin position="226"/>
        <end position="228"/>
    </location>
    <ligand>
        <name>substrate</name>
    </ligand>
</feature>
<evidence type="ECO:0000256" key="10">
    <source>
        <dbReference type="ARBA" id="ARBA00023239"/>
    </source>
</evidence>
<comment type="pathway">
    <text evidence="1 11">Carbohydrate biosynthesis; gluconeogenesis.</text>
</comment>
<dbReference type="GO" id="GO:0016301">
    <property type="term" value="F:kinase activity"/>
    <property type="evidence" value="ECO:0007669"/>
    <property type="project" value="UniProtKB-KW"/>
</dbReference>
<dbReference type="Gene3D" id="2.170.8.10">
    <property type="entry name" value="Phosphoenolpyruvate Carboxykinase, domain 2"/>
    <property type="match status" value="1"/>
</dbReference>
<dbReference type="UniPathway" id="UPA00138"/>
<dbReference type="GO" id="GO:0033993">
    <property type="term" value="P:response to lipid"/>
    <property type="evidence" value="ECO:0007669"/>
    <property type="project" value="TreeGrafter"/>
</dbReference>
<feature type="binding site" evidence="11">
    <location>
        <position position="400"/>
    </location>
    <ligand>
        <name>GTP</name>
        <dbReference type="ChEBI" id="CHEBI:37565"/>
    </ligand>
</feature>
<dbReference type="Pfam" id="PF00821">
    <property type="entry name" value="PEPCK_GTP"/>
    <property type="match status" value="1"/>
</dbReference>
<reference evidence="14 15" key="1">
    <citation type="submission" date="2019-03" db="EMBL/GenBank/DDBJ databases">
        <title>Genomic Encyclopedia of Type Strains, Phase IV (KMG-IV): sequencing the most valuable type-strain genomes for metagenomic binning, comparative biology and taxonomic classification.</title>
        <authorList>
            <person name="Goeker M."/>
        </authorList>
    </citation>
    <scope>NUCLEOTIDE SEQUENCE [LARGE SCALE GENOMIC DNA]</scope>
    <source>
        <strain evidence="14 15">DSM 1709</strain>
    </source>
</reference>
<dbReference type="GeneID" id="99682798"/>
<dbReference type="InterPro" id="IPR018091">
    <property type="entry name" value="PEP_carboxykin_GTP_CS"/>
</dbReference>
<dbReference type="EMBL" id="SLXD01000013">
    <property type="protein sequence ID" value="TCP00520.1"/>
    <property type="molecule type" value="Genomic_DNA"/>
</dbReference>
<evidence type="ECO:0000256" key="5">
    <source>
        <dbReference type="ARBA" id="ARBA00022723"/>
    </source>
</evidence>
<comment type="subcellular location">
    <subcellularLocation>
        <location evidence="11">Cytoplasm</location>
    </subcellularLocation>
</comment>
<keyword evidence="5 11" id="KW-0479">Metal-binding</keyword>
<evidence type="ECO:0000259" key="12">
    <source>
        <dbReference type="Pfam" id="PF00821"/>
    </source>
</evidence>
<keyword evidence="11" id="KW-0963">Cytoplasm</keyword>
<comment type="similarity">
    <text evidence="2 11">Belongs to the phosphoenolpyruvate carboxykinase [GTP] family.</text>
</comment>
<dbReference type="RefSeq" id="WP_132648965.1">
    <property type="nucleotide sequence ID" value="NZ_CP181386.1"/>
</dbReference>
<dbReference type="GO" id="GO:0006107">
    <property type="term" value="P:oxaloacetate metabolic process"/>
    <property type="evidence" value="ECO:0007669"/>
    <property type="project" value="TreeGrafter"/>
</dbReference>
<organism evidence="14 15">
    <name type="scientific">Rubrivivax gelatinosus</name>
    <name type="common">Rhodocyclus gelatinosus</name>
    <name type="synonym">Rhodopseudomonas gelatinosa</name>
    <dbReference type="NCBI Taxonomy" id="28068"/>
    <lineage>
        <taxon>Bacteria</taxon>
        <taxon>Pseudomonadati</taxon>
        <taxon>Pseudomonadota</taxon>
        <taxon>Betaproteobacteria</taxon>
        <taxon>Burkholderiales</taxon>
        <taxon>Sphaerotilaceae</taxon>
        <taxon>Rubrivivax</taxon>
    </lineage>
</organism>
<feature type="binding site" evidence="11">
    <location>
        <begin position="528"/>
        <end position="531"/>
    </location>
    <ligand>
        <name>GTP</name>
        <dbReference type="ChEBI" id="CHEBI:37565"/>
    </ligand>
</feature>
<dbReference type="Gene3D" id="3.90.228.20">
    <property type="match status" value="1"/>
</dbReference>
<comment type="subunit">
    <text evidence="3 11">Monomer.</text>
</comment>
<evidence type="ECO:0000313" key="15">
    <source>
        <dbReference type="Proteomes" id="UP000295106"/>
    </source>
</evidence>
<dbReference type="InterPro" id="IPR035078">
    <property type="entry name" value="PEP_carboxykinase_GTP_N"/>
</dbReference>
<keyword evidence="14" id="KW-0808">Transferase</keyword>
<dbReference type="OrthoDB" id="9758871at2"/>
<dbReference type="NCBIfam" id="NF003253">
    <property type="entry name" value="PRK04210.1"/>
    <property type="match status" value="1"/>
</dbReference>
<evidence type="ECO:0000256" key="1">
    <source>
        <dbReference type="ARBA" id="ARBA00004742"/>
    </source>
</evidence>
<evidence type="ECO:0000256" key="3">
    <source>
        <dbReference type="ARBA" id="ARBA00011245"/>
    </source>
</evidence>
<evidence type="ECO:0000256" key="2">
    <source>
        <dbReference type="ARBA" id="ARBA00005796"/>
    </source>
</evidence>
<feature type="binding site" evidence="11">
    <location>
        <begin position="278"/>
        <end position="283"/>
    </location>
    <ligand>
        <name>GTP</name>
        <dbReference type="ChEBI" id="CHEBI:37565"/>
    </ligand>
</feature>
<feature type="binding site" evidence="11">
    <location>
        <position position="83"/>
    </location>
    <ligand>
        <name>substrate</name>
    </ligand>
</feature>
<keyword evidence="8 11" id="KW-0342">GTP-binding</keyword>
<dbReference type="HAMAP" id="MF_00452">
    <property type="entry name" value="PEPCK_GTP"/>
    <property type="match status" value="1"/>
</dbReference>
<dbReference type="PIRSF" id="PIRSF001348">
    <property type="entry name" value="PEP_carboxykinase_GTP"/>
    <property type="match status" value="1"/>
</dbReference>
<dbReference type="GO" id="GO:0030145">
    <property type="term" value="F:manganese ion binding"/>
    <property type="evidence" value="ECO:0007669"/>
    <property type="project" value="UniProtKB-UniRule"/>
</dbReference>
<comment type="function">
    <text evidence="11">Catalyzes the conversion of oxaloacetate (OAA) to phosphoenolpyruvate (PEP), the rate-limiting step in the metabolic pathway that produces glucose from lactate and other precursors derived from the citric acid cycle.</text>
</comment>
<comment type="cofactor">
    <cofactor evidence="11">
        <name>Mn(2+)</name>
        <dbReference type="ChEBI" id="CHEBI:29035"/>
    </cofactor>
    <text evidence="11">Binds 1 Mn(2+) ion per subunit.</text>
</comment>
<dbReference type="SUPFAM" id="SSF53795">
    <property type="entry name" value="PEP carboxykinase-like"/>
    <property type="match status" value="1"/>
</dbReference>
<evidence type="ECO:0000256" key="4">
    <source>
        <dbReference type="ARBA" id="ARBA00022432"/>
    </source>
</evidence>
<evidence type="ECO:0000256" key="9">
    <source>
        <dbReference type="ARBA" id="ARBA00023211"/>
    </source>
</evidence>
<sequence>MNRPATERLPNVPDYVKHARLVAWVAEIAALTEPADIHWCDGSEAEYDALCARMVASGTMQRLNPAKRPNSYLAKSDPGDVARVEDRTFICSEKKEDAGPTNNWMAPAEMRVLLQTGEKALFKGAMKGRTLYVIPFSMGPLGSHIAHIGVELSDSPYVAANMRLMTRMGKAVYDVLGADGEFVPCVHTVGAPLEAGQQDVAWPCNKTKYIVHYPETHEIWSYGSGYGGNALLGKKCFALRIASTMGRAQGWLAEHMTVLGVTSPEGRKYHIAAAFPSACGKTNFAMLVPPAGYDGWKVTTIGDDIAWIKPGADGRLYAINPEAGYFGVAPGTNYKTNPNCMDSIKGDTIFTNVALTDDGDVWWEGMTDTPPAHLIDWQGKDWTPAIAKETGAKAAHPNARFTVSSIHNPVLDADYDNAAGVPIDAFVFGGRRSTTVPLVTEARNWTEGVYMAATMGSETTAAAAGAQGVVRRDPFAMLPFCGYNMAEYFQHWLDTGARLQGQGAKLPRIYCVNWFRKGADGKFVWPGYGDNMRVLEWMLKRAEGQGGEPVENVFGLSPRYEDLRWEGLAFTKEQFDSVIGVDPEAWKQELKLHAELFKQLAAGLPAELPATMARIEERLSA</sequence>
<feature type="domain" description="Phosphoenolpyruvate carboxykinase C-terminal P-loop" evidence="12">
    <location>
        <begin position="251"/>
        <end position="618"/>
    </location>
</feature>
<keyword evidence="6 11" id="KW-0547">Nucleotide-binding</keyword>
<dbReference type="GO" id="GO:0071333">
    <property type="term" value="P:cellular response to glucose stimulus"/>
    <property type="evidence" value="ECO:0007669"/>
    <property type="project" value="TreeGrafter"/>
</dbReference>
<dbReference type="Gene3D" id="3.40.449.10">
    <property type="entry name" value="Phosphoenolpyruvate Carboxykinase, domain 1"/>
    <property type="match status" value="1"/>
</dbReference>
<feature type="binding site" evidence="11">
    <location>
        <position position="277"/>
    </location>
    <ligand>
        <name>substrate</name>
    </ligand>
</feature>
<dbReference type="PANTHER" id="PTHR11561:SF0">
    <property type="entry name" value="PHOSPHOENOLPYRUVATE CARBOXYKINASE [GTP]-RELATED"/>
    <property type="match status" value="1"/>
</dbReference>
<protein>
    <recommendedName>
        <fullName evidence="11">Phosphoenolpyruvate carboxykinase [GTP]</fullName>
        <shortName evidence="11">PEP carboxykinase</shortName>
        <shortName evidence="11">PEPCK</shortName>
        <ecNumber evidence="11">4.1.1.32</ecNumber>
    </recommendedName>
    <alternativeName>
        <fullName evidence="11">GTP-dependent phosphoenolpyruvate carboxykinase</fullName>
        <shortName evidence="11">GTP-PEPCK</shortName>
    </alternativeName>
</protein>
<evidence type="ECO:0000259" key="13">
    <source>
        <dbReference type="Pfam" id="PF17297"/>
    </source>
</evidence>
<keyword evidence="7 11" id="KW-0210">Decarboxylase</keyword>
<dbReference type="InterPro" id="IPR035077">
    <property type="entry name" value="PEP_carboxykinase_GTP_C"/>
</dbReference>
<dbReference type="FunFam" id="3.40.449.10:FF:000005">
    <property type="entry name" value="Phosphoenolpyruvate carboxykinase [GTP]"/>
    <property type="match status" value="1"/>
</dbReference>
<keyword evidence="14" id="KW-0418">Kinase</keyword>
<keyword evidence="9 11" id="KW-0464">Manganese</keyword>
<dbReference type="GO" id="GO:0005829">
    <property type="term" value="C:cytosol"/>
    <property type="evidence" value="ECO:0007669"/>
    <property type="project" value="TreeGrafter"/>
</dbReference>
<evidence type="ECO:0000256" key="7">
    <source>
        <dbReference type="ARBA" id="ARBA00022793"/>
    </source>
</evidence>
<dbReference type="AlphaFoldDB" id="A0A4R2M362"/>
<dbReference type="PANTHER" id="PTHR11561">
    <property type="entry name" value="PHOSPHOENOLPYRUVATE CARBOXYKINASE"/>
    <property type="match status" value="1"/>
</dbReference>
<dbReference type="GO" id="GO:0005525">
    <property type="term" value="F:GTP binding"/>
    <property type="evidence" value="ECO:0007669"/>
    <property type="project" value="UniProtKB-UniRule"/>
</dbReference>
<keyword evidence="14" id="KW-0670">Pyruvate</keyword>
<dbReference type="GO" id="GO:0019543">
    <property type="term" value="P:propionate catabolic process"/>
    <property type="evidence" value="ECO:0007669"/>
    <property type="project" value="TreeGrafter"/>
</dbReference>
<dbReference type="GO" id="GO:0042594">
    <property type="term" value="P:response to starvation"/>
    <property type="evidence" value="ECO:0007669"/>
    <property type="project" value="TreeGrafter"/>
</dbReference>
<dbReference type="GO" id="GO:0006094">
    <property type="term" value="P:gluconeogenesis"/>
    <property type="evidence" value="ECO:0007669"/>
    <property type="project" value="UniProtKB-UniRule"/>
</dbReference>
<dbReference type="SUPFAM" id="SSF68923">
    <property type="entry name" value="PEP carboxykinase N-terminal domain"/>
    <property type="match status" value="1"/>
</dbReference>
<dbReference type="InterPro" id="IPR013035">
    <property type="entry name" value="PEP_carboxykinase_C"/>
</dbReference>
<feature type="binding site" evidence="11">
    <location>
        <position position="304"/>
    </location>
    <ligand>
        <name>Mn(2+)</name>
        <dbReference type="ChEBI" id="CHEBI:29035"/>
    </ligand>
</feature>
<proteinExistence type="inferred from homology"/>
<dbReference type="CDD" id="cd00819">
    <property type="entry name" value="PEPCK_GTP"/>
    <property type="match status" value="1"/>
</dbReference>
<dbReference type="GO" id="GO:0004613">
    <property type="term" value="F:phosphoenolpyruvate carboxykinase (GTP) activity"/>
    <property type="evidence" value="ECO:0007669"/>
    <property type="project" value="UniProtKB-UniRule"/>
</dbReference>
<evidence type="ECO:0000256" key="6">
    <source>
        <dbReference type="ARBA" id="ARBA00022741"/>
    </source>
</evidence>
<dbReference type="PROSITE" id="PS00505">
    <property type="entry name" value="PEPCK_GTP"/>
    <property type="match status" value="1"/>
</dbReference>
<keyword evidence="4 11" id="KW-0312">Gluconeogenesis</keyword>